<organism evidence="4 5">
    <name type="scientific">Lachnellula suecica</name>
    <dbReference type="NCBI Taxonomy" id="602035"/>
    <lineage>
        <taxon>Eukaryota</taxon>
        <taxon>Fungi</taxon>
        <taxon>Dikarya</taxon>
        <taxon>Ascomycota</taxon>
        <taxon>Pezizomycotina</taxon>
        <taxon>Leotiomycetes</taxon>
        <taxon>Helotiales</taxon>
        <taxon>Lachnaceae</taxon>
        <taxon>Lachnellula</taxon>
    </lineage>
</organism>
<dbReference type="InterPro" id="IPR013094">
    <property type="entry name" value="AB_hydrolase_3"/>
</dbReference>
<feature type="domain" description="Alpha/beta hydrolase fold-3" evidence="3">
    <location>
        <begin position="107"/>
        <end position="323"/>
    </location>
</feature>
<dbReference type="Pfam" id="PF07859">
    <property type="entry name" value="Abhydrolase_3"/>
    <property type="match status" value="1"/>
</dbReference>
<dbReference type="InterPro" id="IPR029058">
    <property type="entry name" value="AB_hydrolase_fold"/>
</dbReference>
<sequence>MGSINTDSNGSSATQPPYPLHPSIRDKLDPVYKEFYNKHLINQQQVHLRPVAESRTSGVLIPGAGPKLPVGSVEDISIPRLETKGPEVLMRAFTPEGEKPDHGWPLFVWYHGGGWVLGNIDTENVICTNLCNRSRCVVVTVDYRLAPESPYPAAVHDSWEALLWLKATGITHLSLNPSLCAVGGSSAGGNLAAIMCHKALSSPSSVPNFLTQLLIVPVMDNTATPANTLSWKENEFVCALPAEKMLWYRRHYLPDESTWAQPEASPLFYGDGNGEWGRLPRALVVVGGLDVLRSEGEAYAAKLESNGVKVDLRIHEGLPHPFVAMDEVLKQGRDTITFMVDALNEAFGVK</sequence>
<accession>A0A8T9C729</accession>
<feature type="region of interest" description="Disordered" evidence="2">
    <location>
        <begin position="1"/>
        <end position="23"/>
    </location>
</feature>
<dbReference type="PANTHER" id="PTHR48081">
    <property type="entry name" value="AB HYDROLASE SUPERFAMILY PROTEIN C4A8.06C"/>
    <property type="match status" value="1"/>
</dbReference>
<evidence type="ECO:0000313" key="4">
    <source>
        <dbReference type="EMBL" id="TVY75913.1"/>
    </source>
</evidence>
<gene>
    <name evidence="4" type="ORF">LSUE1_G006197</name>
</gene>
<dbReference type="Gene3D" id="3.40.50.1820">
    <property type="entry name" value="alpha/beta hydrolase"/>
    <property type="match status" value="1"/>
</dbReference>
<comment type="caution">
    <text evidence="4">The sequence shown here is derived from an EMBL/GenBank/DDBJ whole genome shotgun (WGS) entry which is preliminary data.</text>
</comment>
<reference evidence="4 5" key="1">
    <citation type="submission" date="2018-05" db="EMBL/GenBank/DDBJ databases">
        <title>Genome sequencing and assembly of the regulated plant pathogen Lachnellula willkommii and related sister species for the development of diagnostic species identification markers.</title>
        <authorList>
            <person name="Giroux E."/>
            <person name="Bilodeau G."/>
        </authorList>
    </citation>
    <scope>NUCLEOTIDE SEQUENCE [LARGE SCALE GENOMIC DNA]</scope>
    <source>
        <strain evidence="4 5">CBS 268.59</strain>
    </source>
</reference>
<dbReference type="Proteomes" id="UP000469558">
    <property type="component" value="Unassembled WGS sequence"/>
</dbReference>
<keyword evidence="1 4" id="KW-0378">Hydrolase</keyword>
<evidence type="ECO:0000313" key="5">
    <source>
        <dbReference type="Proteomes" id="UP000469558"/>
    </source>
</evidence>
<dbReference type="GO" id="GO:0016787">
    <property type="term" value="F:hydrolase activity"/>
    <property type="evidence" value="ECO:0007669"/>
    <property type="project" value="UniProtKB-KW"/>
</dbReference>
<proteinExistence type="predicted"/>
<dbReference type="OrthoDB" id="408631at2759"/>
<protein>
    <submittedName>
        <fullName evidence="4">AB hydrolase superfamily protein</fullName>
    </submittedName>
</protein>
<evidence type="ECO:0000256" key="2">
    <source>
        <dbReference type="SAM" id="MobiDB-lite"/>
    </source>
</evidence>
<feature type="compositionally biased region" description="Polar residues" evidence="2">
    <location>
        <begin position="1"/>
        <end position="15"/>
    </location>
</feature>
<dbReference type="EMBL" id="QGMK01000914">
    <property type="protein sequence ID" value="TVY75913.1"/>
    <property type="molecule type" value="Genomic_DNA"/>
</dbReference>
<evidence type="ECO:0000259" key="3">
    <source>
        <dbReference type="Pfam" id="PF07859"/>
    </source>
</evidence>
<keyword evidence="5" id="KW-1185">Reference proteome</keyword>
<dbReference type="PANTHER" id="PTHR48081:SF8">
    <property type="entry name" value="ALPHA_BETA HYDROLASE FOLD-3 DOMAIN-CONTAINING PROTEIN-RELATED"/>
    <property type="match status" value="1"/>
</dbReference>
<evidence type="ECO:0000256" key="1">
    <source>
        <dbReference type="ARBA" id="ARBA00022801"/>
    </source>
</evidence>
<dbReference type="SUPFAM" id="SSF53474">
    <property type="entry name" value="alpha/beta-Hydrolases"/>
    <property type="match status" value="1"/>
</dbReference>
<dbReference type="AlphaFoldDB" id="A0A8T9C729"/>
<dbReference type="InterPro" id="IPR050300">
    <property type="entry name" value="GDXG_lipolytic_enzyme"/>
</dbReference>
<name>A0A8T9C729_9HELO</name>